<feature type="region of interest" description="Disordered" evidence="1">
    <location>
        <begin position="81"/>
        <end position="130"/>
    </location>
</feature>
<dbReference type="STRING" id="1555241.A0A4P9XAT0"/>
<accession>A0A4P9XAT0</accession>
<evidence type="ECO:0000313" key="3">
    <source>
        <dbReference type="Proteomes" id="UP000274922"/>
    </source>
</evidence>
<feature type="region of interest" description="Disordered" evidence="1">
    <location>
        <begin position="142"/>
        <end position="196"/>
    </location>
</feature>
<protein>
    <recommendedName>
        <fullName evidence="4">STI1/HOP DP domain-containing protein</fullName>
    </recommendedName>
</protein>
<dbReference type="OrthoDB" id="71407at2759"/>
<evidence type="ECO:0000313" key="2">
    <source>
        <dbReference type="EMBL" id="RKP02445.1"/>
    </source>
</evidence>
<proteinExistence type="predicted"/>
<sequence length="393" mass="39540">MVLVAPSPPASGADLVATAADVLDDMPPPLEDCTALLATLALHPPPPPLAAAAAPATVPAMTTTTSATAAAATTPAAAIDAVPPPRRRTVDTSLADDAVADAPPAVGRVPGLASDSRRSAPPAATGRSLIVPLDGRDAAAAAAAAPATVPPAPAPSGLKRGFFNRPARRAAPAAPPAAAASKPAAKPAPAAAPAATTARLDHLKALPLSDDQRGASGAAGSPPWLTPAFLEQVAQHPALAQALTEPDFQRACAEMRHGRPEATLVAWPQYHTALRQLAGLLGDAFSALGDAADTARRPSGSATATTTATTATATTTVSAPVVPSDLPQHEQQLVQRVLANPALQAALKDPAIQQLLAAARRQPSVLSQALRHGSRQVQQQVRLLIDAGFISVQ</sequence>
<feature type="compositionally biased region" description="Low complexity" evidence="1">
    <location>
        <begin position="95"/>
        <end position="106"/>
    </location>
</feature>
<name>A0A4P9XAT0_9FUNG</name>
<evidence type="ECO:0008006" key="4">
    <source>
        <dbReference type="Google" id="ProtNLM"/>
    </source>
</evidence>
<keyword evidence="3" id="KW-1185">Reference proteome</keyword>
<evidence type="ECO:0000256" key="1">
    <source>
        <dbReference type="SAM" id="MobiDB-lite"/>
    </source>
</evidence>
<reference evidence="3" key="1">
    <citation type="journal article" date="2018" name="Nat. Microbiol.">
        <title>Leveraging single-cell genomics to expand the fungal tree of life.</title>
        <authorList>
            <person name="Ahrendt S.R."/>
            <person name="Quandt C.A."/>
            <person name="Ciobanu D."/>
            <person name="Clum A."/>
            <person name="Salamov A."/>
            <person name="Andreopoulos B."/>
            <person name="Cheng J.F."/>
            <person name="Woyke T."/>
            <person name="Pelin A."/>
            <person name="Henrissat B."/>
            <person name="Reynolds N.K."/>
            <person name="Benny G.L."/>
            <person name="Smith M.E."/>
            <person name="James T.Y."/>
            <person name="Grigoriev I.V."/>
        </authorList>
    </citation>
    <scope>NUCLEOTIDE SEQUENCE [LARGE SCALE GENOMIC DNA]</scope>
    <source>
        <strain evidence="3">ATCC 52028</strain>
    </source>
</reference>
<feature type="compositionally biased region" description="Low complexity" evidence="1">
    <location>
        <begin position="169"/>
        <end position="196"/>
    </location>
</feature>
<dbReference type="Proteomes" id="UP000274922">
    <property type="component" value="Unassembled WGS sequence"/>
</dbReference>
<dbReference type="AlphaFoldDB" id="A0A4P9XAT0"/>
<dbReference type="Gene3D" id="1.10.260.100">
    <property type="match status" value="1"/>
</dbReference>
<gene>
    <name evidence="2" type="ORF">CXG81DRAFT_24906</name>
</gene>
<dbReference type="EMBL" id="ML014143">
    <property type="protein sequence ID" value="RKP02445.1"/>
    <property type="molecule type" value="Genomic_DNA"/>
</dbReference>
<organism evidence="2 3">
    <name type="scientific">Caulochytrium protostelioides</name>
    <dbReference type="NCBI Taxonomy" id="1555241"/>
    <lineage>
        <taxon>Eukaryota</taxon>
        <taxon>Fungi</taxon>
        <taxon>Fungi incertae sedis</taxon>
        <taxon>Chytridiomycota</taxon>
        <taxon>Chytridiomycota incertae sedis</taxon>
        <taxon>Chytridiomycetes</taxon>
        <taxon>Caulochytriales</taxon>
        <taxon>Caulochytriaceae</taxon>
        <taxon>Caulochytrium</taxon>
    </lineage>
</organism>